<feature type="domain" description="HTH cro/C1-type" evidence="2">
    <location>
        <begin position="24"/>
        <end position="78"/>
    </location>
</feature>
<dbReference type="Proteomes" id="UP000677413">
    <property type="component" value="Unassembled WGS sequence"/>
</dbReference>
<keyword evidence="1" id="KW-0238">DNA-binding</keyword>
<dbReference type="CDD" id="cd00093">
    <property type="entry name" value="HTH_XRE"/>
    <property type="match status" value="1"/>
</dbReference>
<dbReference type="EMBL" id="JAGPYQ010000001">
    <property type="protein sequence ID" value="MBQ0850204.1"/>
    <property type="molecule type" value="Genomic_DNA"/>
</dbReference>
<dbReference type="InterPro" id="IPR050807">
    <property type="entry name" value="TransReg_Diox_bact_type"/>
</dbReference>
<name>A0A940XQK2_9ACTN</name>
<protein>
    <submittedName>
        <fullName evidence="3">Helix-turn-helix transcriptional regulator</fullName>
    </submittedName>
</protein>
<comment type="caution">
    <text evidence="3">The sequence shown here is derived from an EMBL/GenBank/DDBJ whole genome shotgun (WGS) entry which is preliminary data.</text>
</comment>
<evidence type="ECO:0000313" key="4">
    <source>
        <dbReference type="Proteomes" id="UP000677413"/>
    </source>
</evidence>
<dbReference type="PANTHER" id="PTHR46797">
    <property type="entry name" value="HTH-TYPE TRANSCRIPTIONAL REGULATOR"/>
    <property type="match status" value="1"/>
</dbReference>
<dbReference type="Pfam" id="PF01381">
    <property type="entry name" value="HTH_3"/>
    <property type="match status" value="1"/>
</dbReference>
<reference evidence="3 4" key="1">
    <citation type="submission" date="2021-04" db="EMBL/GenBank/DDBJ databases">
        <authorList>
            <person name="Tang X."/>
            <person name="Zhou X."/>
            <person name="Chen X."/>
            <person name="Cernava T."/>
            <person name="Zhang C."/>
        </authorList>
    </citation>
    <scope>NUCLEOTIDE SEQUENCE [LARGE SCALE GENOMIC DNA]</scope>
    <source>
        <strain evidence="3 4">BH-SS-21</strain>
    </source>
</reference>
<dbReference type="Gene3D" id="1.10.260.40">
    <property type="entry name" value="lambda repressor-like DNA-binding domains"/>
    <property type="match status" value="1"/>
</dbReference>
<dbReference type="GO" id="GO:0003700">
    <property type="term" value="F:DNA-binding transcription factor activity"/>
    <property type="evidence" value="ECO:0007669"/>
    <property type="project" value="TreeGrafter"/>
</dbReference>
<accession>A0A940XQK2</accession>
<dbReference type="InterPro" id="IPR010982">
    <property type="entry name" value="Lambda_DNA-bd_dom_sf"/>
</dbReference>
<organism evidence="3 4">
    <name type="scientific">Streptomyces liliiviolaceus</name>
    <dbReference type="NCBI Taxonomy" id="2823109"/>
    <lineage>
        <taxon>Bacteria</taxon>
        <taxon>Bacillati</taxon>
        <taxon>Actinomycetota</taxon>
        <taxon>Actinomycetes</taxon>
        <taxon>Kitasatosporales</taxon>
        <taxon>Streptomycetaceae</taxon>
        <taxon>Streptomyces</taxon>
    </lineage>
</organism>
<evidence type="ECO:0000259" key="2">
    <source>
        <dbReference type="PROSITE" id="PS50943"/>
    </source>
</evidence>
<dbReference type="SMART" id="SM00530">
    <property type="entry name" value="HTH_XRE"/>
    <property type="match status" value="1"/>
</dbReference>
<dbReference type="PANTHER" id="PTHR46797:SF1">
    <property type="entry name" value="METHYLPHOSPHONATE SYNTHASE"/>
    <property type="match status" value="1"/>
</dbReference>
<sequence length="116" mass="12291">MAVIAGSGVDDVERDFNAEIGRRVRVARARAKLTQELLARKAGLTRGSITNIESGAQAPPPYRLVRLASALGVEPADLLPGLQEPGQVNGLPDYLADAVASVASEAFERRVRDGQV</sequence>
<dbReference type="GO" id="GO:0005829">
    <property type="term" value="C:cytosol"/>
    <property type="evidence" value="ECO:0007669"/>
    <property type="project" value="TreeGrafter"/>
</dbReference>
<dbReference type="InterPro" id="IPR001387">
    <property type="entry name" value="Cro/C1-type_HTH"/>
</dbReference>
<keyword evidence="4" id="KW-1185">Reference proteome</keyword>
<dbReference type="AlphaFoldDB" id="A0A940XQK2"/>
<dbReference type="PROSITE" id="PS50943">
    <property type="entry name" value="HTH_CROC1"/>
    <property type="match status" value="1"/>
</dbReference>
<gene>
    <name evidence="3" type="ORF">J8N05_18575</name>
</gene>
<evidence type="ECO:0000313" key="3">
    <source>
        <dbReference type="EMBL" id="MBQ0850204.1"/>
    </source>
</evidence>
<dbReference type="SUPFAM" id="SSF47413">
    <property type="entry name" value="lambda repressor-like DNA-binding domains"/>
    <property type="match status" value="1"/>
</dbReference>
<dbReference type="RefSeq" id="WP_210884171.1">
    <property type="nucleotide sequence ID" value="NZ_JAGPYQ010000001.1"/>
</dbReference>
<proteinExistence type="predicted"/>
<dbReference type="GO" id="GO:0003677">
    <property type="term" value="F:DNA binding"/>
    <property type="evidence" value="ECO:0007669"/>
    <property type="project" value="UniProtKB-KW"/>
</dbReference>
<evidence type="ECO:0000256" key="1">
    <source>
        <dbReference type="ARBA" id="ARBA00023125"/>
    </source>
</evidence>